<gene>
    <name evidence="2" type="ORF">EMLFYP7_00295</name>
</gene>
<organism evidence="2">
    <name type="scientific">Phytobacter massiliensis</name>
    <dbReference type="NCBI Taxonomy" id="1485952"/>
    <lineage>
        <taxon>Bacteria</taxon>
        <taxon>Pseudomonadati</taxon>
        <taxon>Pseudomonadota</taxon>
        <taxon>Gammaproteobacteria</taxon>
        <taxon>Enterobacterales</taxon>
        <taxon>Enterobacteriaceae</taxon>
        <taxon>Phytobacter</taxon>
    </lineage>
</organism>
<keyword evidence="1" id="KW-1133">Transmembrane helix</keyword>
<sequence>MWNVSNVVDFAMARIVAWGIWKVIVVITNLPLAHLVTLGLVIALMCILVKVAQDAFKR</sequence>
<feature type="transmembrane region" description="Helical" evidence="1">
    <location>
        <begin position="20"/>
        <end position="49"/>
    </location>
</feature>
<evidence type="ECO:0000256" key="1">
    <source>
        <dbReference type="SAM" id="Phobius"/>
    </source>
</evidence>
<dbReference type="EMBL" id="CACRTZ010000039">
    <property type="protein sequence ID" value="VYU81317.1"/>
    <property type="molecule type" value="Genomic_DNA"/>
</dbReference>
<accession>A0A6N3HWI3</accession>
<name>A0A6N3HWI3_9ENTR</name>
<dbReference type="AlphaFoldDB" id="A0A6N3HWI3"/>
<keyword evidence="1" id="KW-0812">Transmembrane</keyword>
<protein>
    <submittedName>
        <fullName evidence="2">Uncharacterized protein</fullName>
    </submittedName>
</protein>
<proteinExistence type="predicted"/>
<reference evidence="2" key="1">
    <citation type="submission" date="2019-11" db="EMBL/GenBank/DDBJ databases">
        <authorList>
            <person name="Feng L."/>
        </authorList>
    </citation>
    <scope>NUCLEOTIDE SEQUENCE</scope>
    <source>
        <strain evidence="2">EMassiliensisLFYP7</strain>
    </source>
</reference>
<evidence type="ECO:0000313" key="2">
    <source>
        <dbReference type="EMBL" id="VYU81317.1"/>
    </source>
</evidence>
<keyword evidence="1" id="KW-0472">Membrane</keyword>